<dbReference type="OrthoDB" id="3397424at2"/>
<dbReference type="EMBL" id="CP026952">
    <property type="protein sequence ID" value="AWB93769.1"/>
    <property type="molecule type" value="Genomic_DNA"/>
</dbReference>
<reference evidence="2" key="1">
    <citation type="submission" date="2018-01" db="EMBL/GenBank/DDBJ databases">
        <authorList>
            <person name="Li J."/>
        </authorList>
    </citation>
    <scope>NUCLEOTIDE SEQUENCE [LARGE SCALE GENOMIC DNA]</scope>
    <source>
        <strain evidence="2">592</strain>
    </source>
</reference>
<evidence type="ECO:0000313" key="2">
    <source>
        <dbReference type="Proteomes" id="UP000244384"/>
    </source>
</evidence>
<sequence length="175" mass="18667">MVQSVELVLDAGLERLVREEWDLLLAADLPSQARHPGQSNVPHVTVGLAGAVTPAAEEALRAVPEPVGMVVRLGGWLVFSGRRHVLARAVVPSAALLSLHERVSAAMAGLPEQPSTTAPDGWTPHVTLARRFTTDQLALALDLLADRPRELVGSMAGLRRWDGDARVAWTLAATS</sequence>
<dbReference type="Pfam" id="PF13563">
    <property type="entry name" value="2_5_RNA_ligase2"/>
    <property type="match status" value="1"/>
</dbReference>
<gene>
    <name evidence="1" type="ORF">C3E78_16980</name>
</gene>
<dbReference type="InterPro" id="IPR009097">
    <property type="entry name" value="Cyclic_Pdiesterase"/>
</dbReference>
<protein>
    <submittedName>
        <fullName evidence="1">Uncharacterized protein</fullName>
    </submittedName>
</protein>
<dbReference type="RefSeq" id="WP_108580453.1">
    <property type="nucleotide sequence ID" value="NZ_CP026952.1"/>
</dbReference>
<proteinExistence type="predicted"/>
<keyword evidence="2" id="KW-1185">Reference proteome</keyword>
<dbReference type="KEGG" id="aez:C3E78_16980"/>
<evidence type="ECO:0000313" key="1">
    <source>
        <dbReference type="EMBL" id="AWB93769.1"/>
    </source>
</evidence>
<accession>A0A2S0WQZ6</accession>
<dbReference type="Gene3D" id="3.90.1140.10">
    <property type="entry name" value="Cyclic phosphodiesterase"/>
    <property type="match status" value="1"/>
</dbReference>
<dbReference type="SUPFAM" id="SSF55144">
    <property type="entry name" value="LigT-like"/>
    <property type="match status" value="1"/>
</dbReference>
<organism evidence="1 2">
    <name type="scientific">Aeromicrobium chenweiae</name>
    <dbReference type="NCBI Taxonomy" id="2079793"/>
    <lineage>
        <taxon>Bacteria</taxon>
        <taxon>Bacillati</taxon>
        <taxon>Actinomycetota</taxon>
        <taxon>Actinomycetes</taxon>
        <taxon>Propionibacteriales</taxon>
        <taxon>Nocardioidaceae</taxon>
        <taxon>Aeromicrobium</taxon>
    </lineage>
</organism>
<dbReference type="AlphaFoldDB" id="A0A2S0WQZ6"/>
<dbReference type="Proteomes" id="UP000244384">
    <property type="component" value="Chromosome"/>
</dbReference>
<name>A0A2S0WQZ6_9ACTN</name>
<accession>A0A5F2EM17</accession>